<dbReference type="Proteomes" id="UP000799772">
    <property type="component" value="Unassembled WGS sequence"/>
</dbReference>
<reference evidence="1" key="1">
    <citation type="journal article" date="2020" name="Stud. Mycol.">
        <title>101 Dothideomycetes genomes: a test case for predicting lifestyles and emergence of pathogens.</title>
        <authorList>
            <person name="Haridas S."/>
            <person name="Albert R."/>
            <person name="Binder M."/>
            <person name="Bloem J."/>
            <person name="Labutti K."/>
            <person name="Salamov A."/>
            <person name="Andreopoulos B."/>
            <person name="Baker S."/>
            <person name="Barry K."/>
            <person name="Bills G."/>
            <person name="Bluhm B."/>
            <person name="Cannon C."/>
            <person name="Castanera R."/>
            <person name="Culley D."/>
            <person name="Daum C."/>
            <person name="Ezra D."/>
            <person name="Gonzalez J."/>
            <person name="Henrissat B."/>
            <person name="Kuo A."/>
            <person name="Liang C."/>
            <person name="Lipzen A."/>
            <person name="Lutzoni F."/>
            <person name="Magnuson J."/>
            <person name="Mondo S."/>
            <person name="Nolan M."/>
            <person name="Ohm R."/>
            <person name="Pangilinan J."/>
            <person name="Park H.-J."/>
            <person name="Ramirez L."/>
            <person name="Alfaro M."/>
            <person name="Sun H."/>
            <person name="Tritt A."/>
            <person name="Yoshinaga Y."/>
            <person name="Zwiers L.-H."/>
            <person name="Turgeon B."/>
            <person name="Goodwin S."/>
            <person name="Spatafora J."/>
            <person name="Crous P."/>
            <person name="Grigoriev I."/>
        </authorList>
    </citation>
    <scope>NUCLEOTIDE SEQUENCE</scope>
    <source>
        <strain evidence="1">CBS 133067</strain>
    </source>
</reference>
<evidence type="ECO:0000313" key="2">
    <source>
        <dbReference type="Proteomes" id="UP000799772"/>
    </source>
</evidence>
<dbReference type="EMBL" id="ML978126">
    <property type="protein sequence ID" value="KAF2099011.1"/>
    <property type="molecule type" value="Genomic_DNA"/>
</dbReference>
<dbReference type="AlphaFoldDB" id="A0A9P4M5T6"/>
<organism evidence="1 2">
    <name type="scientific">Rhizodiscina lignyota</name>
    <dbReference type="NCBI Taxonomy" id="1504668"/>
    <lineage>
        <taxon>Eukaryota</taxon>
        <taxon>Fungi</taxon>
        <taxon>Dikarya</taxon>
        <taxon>Ascomycota</taxon>
        <taxon>Pezizomycotina</taxon>
        <taxon>Dothideomycetes</taxon>
        <taxon>Pleosporomycetidae</taxon>
        <taxon>Aulographales</taxon>
        <taxon>Rhizodiscinaceae</taxon>
        <taxon>Rhizodiscina</taxon>
    </lineage>
</organism>
<proteinExistence type="predicted"/>
<protein>
    <submittedName>
        <fullName evidence="1">Uncharacterized protein</fullName>
    </submittedName>
</protein>
<accession>A0A9P4M5T6</accession>
<evidence type="ECO:0000313" key="1">
    <source>
        <dbReference type="EMBL" id="KAF2099011.1"/>
    </source>
</evidence>
<comment type="caution">
    <text evidence="1">The sequence shown here is derived from an EMBL/GenBank/DDBJ whole genome shotgun (WGS) entry which is preliminary data.</text>
</comment>
<gene>
    <name evidence="1" type="ORF">NA57DRAFT_76247</name>
</gene>
<sequence>MDANPDAEITEFERLVEENKNVKGTMPDPDGYIRYKFPGSAPDEPTALAQKYKTHADHVSAFHHEPVTLKEDIKGACPFNLEKVECPLAEACTLKAAEECPSSSECGRAHLRWLCASFIHRRKGEPNHGHQLCGMMHPINADRGTHALNKTRHESAQDKKIKKLEIREGAWARAQSKTGKD</sequence>
<name>A0A9P4M5T6_9PEZI</name>
<keyword evidence="2" id="KW-1185">Reference proteome</keyword>